<dbReference type="InterPro" id="IPR042096">
    <property type="entry name" value="Dihydro-acid_dehy_C"/>
</dbReference>
<reference evidence="8" key="1">
    <citation type="submission" date="2016-08" db="EMBL/GenBank/DDBJ databases">
        <title>Complete genome of Cloacibacillus porcorum.</title>
        <authorList>
            <person name="Looft T."/>
            <person name="Bayles D.O."/>
            <person name="Alt D.P."/>
        </authorList>
    </citation>
    <scope>NUCLEOTIDE SEQUENCE [LARGE SCALE GENOMIC DNA]</scope>
    <source>
        <strain evidence="8">CL-84</strain>
    </source>
</reference>
<sequence>MTYRSKELGLFSGKGSSSRRAIYKGCGYDDGDLSKPLIGIVNTANDAGLGHVHLDRLAARVRAGILQAGGTPFEFGTIATCGAVPIGMPHFRYELVIRDVIASSVEIMTGVQLLDGLVLLASCDSIIPGVLMGGIRADVPCIVLTGGPQEVCKSGGRSVVMSELDQLVFGADYASDEAREKIRYLEDHVCPGPGACSLMGTANTMQILMEGLGMALPGSSTVPAVYAEKERFATQTGRRIVELVKEGVKPKDILTRETLLNGVILTMALAGSTNAVLHLLSFAREVGVGLTLDDFDKLSETIPVISRVIPTGKATVIDLYNAGGVPAVLGEMRDFLHQECLTVSGHTIGEIAALRRSSDHDTLTTVDAPVFKNGGIAVMKGNITPNGAICRTTTISEKIRRFAGPARVFNSDEEAHHAVVTGDIKRGDVVVIRYEGPRGAPGMREMMMTTDALVGIGMGQEVFVLTDGRFSGFTEGAAIGHISPEAAVGGVIAVVEDGDIIEIDIPGRTVNLDLPEEVIAARLAKWKLPLKRERGILGIYAKSALQAHLGAMIDDRVTEEEQVRREF</sequence>
<feature type="domain" description="Dihydroxy-acid/6-phosphogluconate dehydratase C-terminal" evidence="7">
    <location>
        <begin position="363"/>
        <end position="551"/>
    </location>
</feature>
<dbReference type="Proteomes" id="UP000093044">
    <property type="component" value="Chromosome"/>
</dbReference>
<dbReference type="InterPro" id="IPR000581">
    <property type="entry name" value="ILV_EDD_N"/>
</dbReference>
<feature type="domain" description="Dihydroxy-acid/6-phosphogluconate dehydratase N-terminal" evidence="6">
    <location>
        <begin position="35"/>
        <end position="350"/>
    </location>
</feature>
<dbReference type="EMBL" id="CP016757">
    <property type="protein sequence ID" value="ANZ45772.1"/>
    <property type="molecule type" value="Genomic_DNA"/>
</dbReference>
<name>A0A1B2I718_9BACT</name>
<dbReference type="OrthoDB" id="9807077at2"/>
<dbReference type="SUPFAM" id="SSF143975">
    <property type="entry name" value="IlvD/EDD N-terminal domain-like"/>
    <property type="match status" value="1"/>
</dbReference>
<evidence type="ECO:0000259" key="7">
    <source>
        <dbReference type="Pfam" id="PF24877"/>
    </source>
</evidence>
<dbReference type="GO" id="GO:0005829">
    <property type="term" value="C:cytosol"/>
    <property type="evidence" value="ECO:0007669"/>
    <property type="project" value="TreeGrafter"/>
</dbReference>
<organism evidence="8 9">
    <name type="scientific">Cloacibacillus porcorum</name>
    <dbReference type="NCBI Taxonomy" id="1197717"/>
    <lineage>
        <taxon>Bacteria</taxon>
        <taxon>Thermotogati</taxon>
        <taxon>Synergistota</taxon>
        <taxon>Synergistia</taxon>
        <taxon>Synergistales</taxon>
        <taxon>Synergistaceae</taxon>
        <taxon>Cloacibacillus</taxon>
    </lineage>
</organism>
<keyword evidence="4" id="KW-0411">Iron-sulfur</keyword>
<keyword evidence="9" id="KW-1185">Reference proteome</keyword>
<dbReference type="GeneID" id="83058604"/>
<dbReference type="KEGG" id="cpor:BED41_12180"/>
<keyword evidence="2" id="KW-0479">Metal-binding</keyword>
<dbReference type="GO" id="GO:0016836">
    <property type="term" value="F:hydro-lyase activity"/>
    <property type="evidence" value="ECO:0007669"/>
    <property type="project" value="TreeGrafter"/>
</dbReference>
<evidence type="ECO:0000256" key="1">
    <source>
        <dbReference type="ARBA" id="ARBA00006486"/>
    </source>
</evidence>
<evidence type="ECO:0000256" key="2">
    <source>
        <dbReference type="ARBA" id="ARBA00022723"/>
    </source>
</evidence>
<dbReference type="GO" id="GO:0046872">
    <property type="term" value="F:metal ion binding"/>
    <property type="evidence" value="ECO:0007669"/>
    <property type="project" value="UniProtKB-KW"/>
</dbReference>
<evidence type="ECO:0000313" key="9">
    <source>
        <dbReference type="Proteomes" id="UP000093044"/>
    </source>
</evidence>
<dbReference type="GO" id="GO:0051536">
    <property type="term" value="F:iron-sulfur cluster binding"/>
    <property type="evidence" value="ECO:0007669"/>
    <property type="project" value="UniProtKB-KW"/>
</dbReference>
<keyword evidence="5" id="KW-0456">Lyase</keyword>
<evidence type="ECO:0000256" key="4">
    <source>
        <dbReference type="ARBA" id="ARBA00023014"/>
    </source>
</evidence>
<dbReference type="AlphaFoldDB" id="A0A1B2I718"/>
<keyword evidence="3" id="KW-0408">Iron</keyword>
<dbReference type="InterPro" id="IPR037237">
    <property type="entry name" value="IlvD/EDD_N"/>
</dbReference>
<evidence type="ECO:0000313" key="8">
    <source>
        <dbReference type="EMBL" id="ANZ45772.1"/>
    </source>
</evidence>
<dbReference type="PANTHER" id="PTHR43661">
    <property type="entry name" value="D-XYLONATE DEHYDRATASE"/>
    <property type="match status" value="1"/>
</dbReference>
<accession>A0A1B2I718</accession>
<protein>
    <submittedName>
        <fullName evidence="8">Dihydroxy-acid dehydratase</fullName>
    </submittedName>
</protein>
<evidence type="ECO:0000256" key="5">
    <source>
        <dbReference type="ARBA" id="ARBA00023239"/>
    </source>
</evidence>
<dbReference type="Gene3D" id="3.50.30.80">
    <property type="entry name" value="IlvD/EDD C-terminal domain-like"/>
    <property type="match status" value="1"/>
</dbReference>
<evidence type="ECO:0000259" key="6">
    <source>
        <dbReference type="Pfam" id="PF00920"/>
    </source>
</evidence>
<evidence type="ECO:0000256" key="3">
    <source>
        <dbReference type="ARBA" id="ARBA00023004"/>
    </source>
</evidence>
<gene>
    <name evidence="8" type="ORF">BED41_12180</name>
</gene>
<dbReference type="RefSeq" id="WP_066746705.1">
    <property type="nucleotide sequence ID" value="NZ_CP016757.1"/>
</dbReference>
<comment type="similarity">
    <text evidence="1">Belongs to the IlvD/Edd family.</text>
</comment>
<dbReference type="InterPro" id="IPR056740">
    <property type="entry name" value="ILV_EDD_C"/>
</dbReference>
<dbReference type="Pfam" id="PF00920">
    <property type="entry name" value="ILVD_EDD_N"/>
    <property type="match status" value="1"/>
</dbReference>
<dbReference type="SUPFAM" id="SSF52016">
    <property type="entry name" value="LeuD/IlvD-like"/>
    <property type="match status" value="1"/>
</dbReference>
<dbReference type="STRING" id="1197717.BED41_12180"/>
<dbReference type="PANTHER" id="PTHR43661:SF3">
    <property type="entry name" value="D-XYLONATE DEHYDRATASE YAGF-RELATED"/>
    <property type="match status" value="1"/>
</dbReference>
<dbReference type="Pfam" id="PF24877">
    <property type="entry name" value="ILV_EDD_C"/>
    <property type="match status" value="1"/>
</dbReference>
<proteinExistence type="inferred from homology"/>
<dbReference type="FunFam" id="3.50.30.80:FF:000001">
    <property type="entry name" value="Dihydroxy-acid dehydratase"/>
    <property type="match status" value="1"/>
</dbReference>